<dbReference type="OrthoDB" id="7409377at2"/>
<sequence length="98" mass="10578">MAQTTQTLVRMANQIARFFESQRHEAGVPGVADHIAAFWSPQMRRDINAYIDAGGEELRPLALEGLKFLQARSADHVKQVLESSGGVSVGTRPGSDAG</sequence>
<evidence type="ECO:0000313" key="1">
    <source>
        <dbReference type="EMBL" id="KAA0970629.1"/>
    </source>
</evidence>
<organism evidence="1 2">
    <name type="scientific">Aureimonas fodinaquatilis</name>
    <dbReference type="NCBI Taxonomy" id="2565783"/>
    <lineage>
        <taxon>Bacteria</taxon>
        <taxon>Pseudomonadati</taxon>
        <taxon>Pseudomonadota</taxon>
        <taxon>Alphaproteobacteria</taxon>
        <taxon>Hyphomicrobiales</taxon>
        <taxon>Aurantimonadaceae</taxon>
        <taxon>Aureimonas</taxon>
    </lineage>
</organism>
<reference evidence="1 2" key="1">
    <citation type="submission" date="2019-08" db="EMBL/GenBank/DDBJ databases">
        <title>Aureimonas fodiniaquatilis sp. nov., isolated from a coal mine wastewater.</title>
        <authorList>
            <person name="Kim W."/>
        </authorList>
    </citation>
    <scope>NUCLEOTIDE SEQUENCE [LARGE SCALE GENOMIC DNA]</scope>
    <source>
        <strain evidence="1 2">CAU 1482</strain>
    </source>
</reference>
<comment type="caution">
    <text evidence="1">The sequence shown here is derived from an EMBL/GenBank/DDBJ whole genome shotgun (WGS) entry which is preliminary data.</text>
</comment>
<gene>
    <name evidence="1" type="ORF">FPY71_09025</name>
</gene>
<dbReference type="AlphaFoldDB" id="A0A5B0DZI9"/>
<proteinExistence type="predicted"/>
<evidence type="ECO:0000313" key="2">
    <source>
        <dbReference type="Proteomes" id="UP000324738"/>
    </source>
</evidence>
<protein>
    <submittedName>
        <fullName evidence="1">Formate dehydrogenase subunit delta</fullName>
    </submittedName>
</protein>
<dbReference type="RefSeq" id="WP_149299778.1">
    <property type="nucleotide sequence ID" value="NZ_VTWH01000002.1"/>
</dbReference>
<keyword evidence="2" id="KW-1185">Reference proteome</keyword>
<dbReference type="Proteomes" id="UP000324738">
    <property type="component" value="Unassembled WGS sequence"/>
</dbReference>
<dbReference type="EMBL" id="VTWH01000002">
    <property type="protein sequence ID" value="KAA0970629.1"/>
    <property type="molecule type" value="Genomic_DNA"/>
</dbReference>
<accession>A0A5B0DZI9</accession>
<dbReference type="Pfam" id="PF11390">
    <property type="entry name" value="FdsD"/>
    <property type="match status" value="1"/>
</dbReference>
<name>A0A5B0DZI9_9HYPH</name>
<dbReference type="InterPro" id="IPR021074">
    <property type="entry name" value="Formate_DH_dsu"/>
</dbReference>